<evidence type="ECO:0000256" key="6">
    <source>
        <dbReference type="SAM" id="Coils"/>
    </source>
</evidence>
<dbReference type="GO" id="GO:1990281">
    <property type="term" value="C:efflux pump complex"/>
    <property type="evidence" value="ECO:0007669"/>
    <property type="project" value="TreeGrafter"/>
</dbReference>
<feature type="chain" id="PRO_5011548286" evidence="8">
    <location>
        <begin position="49"/>
        <end position="683"/>
    </location>
</feature>
<dbReference type="GO" id="GO:0015288">
    <property type="term" value="F:porin activity"/>
    <property type="evidence" value="ECO:0007669"/>
    <property type="project" value="TreeGrafter"/>
</dbReference>
<evidence type="ECO:0000256" key="5">
    <source>
        <dbReference type="ARBA" id="ARBA00023237"/>
    </source>
</evidence>
<name>A0A1H8H5I1_9BURK</name>
<feature type="compositionally biased region" description="Acidic residues" evidence="7">
    <location>
        <begin position="654"/>
        <end position="663"/>
    </location>
</feature>
<dbReference type="EMBL" id="FOCW01000002">
    <property type="protein sequence ID" value="SEN51279.1"/>
    <property type="molecule type" value="Genomic_DNA"/>
</dbReference>
<dbReference type="Gene3D" id="1.20.1600.10">
    <property type="entry name" value="Outer membrane efflux proteins (OEP)"/>
    <property type="match status" value="1"/>
</dbReference>
<evidence type="ECO:0000313" key="9">
    <source>
        <dbReference type="EMBL" id="SEN51279.1"/>
    </source>
</evidence>
<dbReference type="AlphaFoldDB" id="A0A1H8H5I1"/>
<dbReference type="GO" id="GO:0009279">
    <property type="term" value="C:cell outer membrane"/>
    <property type="evidence" value="ECO:0007669"/>
    <property type="project" value="UniProtKB-SubCell"/>
</dbReference>
<feature type="region of interest" description="Disordered" evidence="7">
    <location>
        <begin position="642"/>
        <end position="683"/>
    </location>
</feature>
<feature type="coiled-coil region" evidence="6">
    <location>
        <begin position="317"/>
        <end position="362"/>
    </location>
</feature>
<dbReference type="OrthoDB" id="9814637at2"/>
<dbReference type="STRING" id="1121117.SAMN02745977_01438"/>
<dbReference type="RefSeq" id="WP_159430731.1">
    <property type="nucleotide sequence ID" value="NZ_FOCW01000002.1"/>
</dbReference>
<dbReference type="InterPro" id="IPR051906">
    <property type="entry name" value="TolC-like"/>
</dbReference>
<reference evidence="9 10" key="1">
    <citation type="submission" date="2016-10" db="EMBL/GenBank/DDBJ databases">
        <authorList>
            <person name="de Groot N.N."/>
        </authorList>
    </citation>
    <scope>NUCLEOTIDE SEQUENCE [LARGE SCALE GENOMIC DNA]</scope>
    <source>
        <strain evidence="9 10">DSM 15123</strain>
    </source>
</reference>
<evidence type="ECO:0000256" key="4">
    <source>
        <dbReference type="ARBA" id="ARBA00023136"/>
    </source>
</evidence>
<sequence>MTTSHSLSPAASPAIAPASRPLKRRLMAACLCAAGLLPLPFAMTPVHAAGLAALIDGAVQKDPAVLEALAREEQAQMQTQVSRSGHWPVLGVQAQEEFDKKYKDLTNPDPVALTGRLNLFSAGAVSSRVERDQFHEKFYNNKTAETQENLATTMAQHYLGALRNKELLETEQANLKRHDKIIGDLDVIVRHDPGRNYELVQAQSRALQVRMRMVQYEKAMRLSLSKLTRYTDQQITLANPFGPEWRKAVRASADGVSHHPSIQAQYNSMQATRAELDNLRKSRWPSVDLVVAAGRENRSTRVVLNWNFLDRGAYYSQQSAAKQLTAAQNRVDLLQREIDERTQTAEADMAQSKLQAAAAEQQISASRQVVDLYEMQFRIARRSLLDVLNAYAELANVEVSRVVAENDYRNAVASYLDANASLADWARLATTGRLPERRSLTLPEGTGAAAKSAQPEVVPQGDRPMSGAGAVPAVASALQAPASAAPPLMAAPAPVAPAAAVEPAPVVPEVPVAPAATAPDAQAVAAPDVQASWAPVTLDEPAAPVAPVAAASPAVQEPVAAPAAIEVAQPVSAKPLAAPVAQQSVPAQPAVAEAAPVAAAPLATAQEAPSAPVVVSDPAPATQAMSSEDMVIGVKAFAPAPAKTVEQAAASPDDVPEALEAPEGEFKPILSSAPLSPEFRDAP</sequence>
<feature type="signal peptide" evidence="8">
    <location>
        <begin position="1"/>
        <end position="48"/>
    </location>
</feature>
<protein>
    <submittedName>
        <fullName evidence="9">Outer membrane protein TolC</fullName>
    </submittedName>
</protein>
<keyword evidence="10" id="KW-1185">Reference proteome</keyword>
<dbReference type="SUPFAM" id="SSF56954">
    <property type="entry name" value="Outer membrane efflux proteins (OEP)"/>
    <property type="match status" value="1"/>
</dbReference>
<gene>
    <name evidence="9" type="ORF">SAMN02745977_01438</name>
</gene>
<evidence type="ECO:0000256" key="2">
    <source>
        <dbReference type="ARBA" id="ARBA00022452"/>
    </source>
</evidence>
<comment type="subcellular location">
    <subcellularLocation>
        <location evidence="1">Cell outer membrane</location>
    </subcellularLocation>
</comment>
<evidence type="ECO:0000256" key="7">
    <source>
        <dbReference type="SAM" id="MobiDB-lite"/>
    </source>
</evidence>
<evidence type="ECO:0000256" key="1">
    <source>
        <dbReference type="ARBA" id="ARBA00004442"/>
    </source>
</evidence>
<feature type="region of interest" description="Disordered" evidence="7">
    <location>
        <begin position="436"/>
        <end position="465"/>
    </location>
</feature>
<keyword evidence="8" id="KW-0732">Signal</keyword>
<dbReference type="GO" id="GO:0015562">
    <property type="term" value="F:efflux transmembrane transporter activity"/>
    <property type="evidence" value="ECO:0007669"/>
    <property type="project" value="InterPro"/>
</dbReference>
<evidence type="ECO:0000256" key="3">
    <source>
        <dbReference type="ARBA" id="ARBA00022692"/>
    </source>
</evidence>
<keyword evidence="2" id="KW-1134">Transmembrane beta strand</keyword>
<accession>A0A1H8H5I1</accession>
<organism evidence="9 10">
    <name type="scientific">Brachymonas denitrificans DSM 15123</name>
    <dbReference type="NCBI Taxonomy" id="1121117"/>
    <lineage>
        <taxon>Bacteria</taxon>
        <taxon>Pseudomonadati</taxon>
        <taxon>Pseudomonadota</taxon>
        <taxon>Betaproteobacteria</taxon>
        <taxon>Burkholderiales</taxon>
        <taxon>Comamonadaceae</taxon>
        <taxon>Brachymonas</taxon>
    </lineage>
</organism>
<keyword evidence="6" id="KW-0175">Coiled coil</keyword>
<proteinExistence type="predicted"/>
<keyword evidence="4" id="KW-0472">Membrane</keyword>
<keyword evidence="5" id="KW-0998">Cell outer membrane</keyword>
<evidence type="ECO:0000256" key="8">
    <source>
        <dbReference type="SAM" id="SignalP"/>
    </source>
</evidence>
<keyword evidence="3" id="KW-0812">Transmembrane</keyword>
<evidence type="ECO:0000313" key="10">
    <source>
        <dbReference type="Proteomes" id="UP000199531"/>
    </source>
</evidence>
<dbReference type="Proteomes" id="UP000199531">
    <property type="component" value="Unassembled WGS sequence"/>
</dbReference>
<dbReference type="PANTHER" id="PTHR30026:SF22">
    <property type="entry name" value="OUTER MEMBRANE EFFLUX PROTEIN"/>
    <property type="match status" value="1"/>
</dbReference>
<dbReference type="PANTHER" id="PTHR30026">
    <property type="entry name" value="OUTER MEMBRANE PROTEIN TOLC"/>
    <property type="match status" value="1"/>
</dbReference>